<keyword evidence="1" id="KW-0175">Coiled coil</keyword>
<proteinExistence type="predicted"/>
<evidence type="ECO:0000313" key="4">
    <source>
        <dbReference type="Proteomes" id="UP000255467"/>
    </source>
</evidence>
<name>A0A378Y7T4_9NOCA</name>
<evidence type="ECO:0000256" key="2">
    <source>
        <dbReference type="SAM" id="MobiDB-lite"/>
    </source>
</evidence>
<feature type="coiled-coil region" evidence="1">
    <location>
        <begin position="8"/>
        <end position="38"/>
    </location>
</feature>
<dbReference type="Proteomes" id="UP000255467">
    <property type="component" value="Unassembled WGS sequence"/>
</dbReference>
<accession>A0A378Y7T4</accession>
<keyword evidence="4" id="KW-1185">Reference proteome</keyword>
<dbReference type="RefSeq" id="WP_039817068.1">
    <property type="nucleotide sequence ID" value="NZ_UGRY01000002.1"/>
</dbReference>
<evidence type="ECO:0000313" key="3">
    <source>
        <dbReference type="EMBL" id="SUA73282.1"/>
    </source>
</evidence>
<dbReference type="EMBL" id="UGRY01000002">
    <property type="protein sequence ID" value="SUA73282.1"/>
    <property type="molecule type" value="Genomic_DNA"/>
</dbReference>
<reference evidence="3 4" key="1">
    <citation type="submission" date="2018-06" db="EMBL/GenBank/DDBJ databases">
        <authorList>
            <consortium name="Pathogen Informatics"/>
            <person name="Doyle S."/>
        </authorList>
    </citation>
    <scope>NUCLEOTIDE SEQUENCE [LARGE SCALE GENOMIC DNA]</scope>
    <source>
        <strain evidence="3 4">NCTC1934</strain>
    </source>
</reference>
<dbReference type="OrthoDB" id="4565845at2"/>
<organism evidence="3 4">
    <name type="scientific">Nocardia otitidiscaviarum</name>
    <dbReference type="NCBI Taxonomy" id="1823"/>
    <lineage>
        <taxon>Bacteria</taxon>
        <taxon>Bacillati</taxon>
        <taxon>Actinomycetota</taxon>
        <taxon>Actinomycetes</taxon>
        <taxon>Mycobacteriales</taxon>
        <taxon>Nocardiaceae</taxon>
        <taxon>Nocardia</taxon>
    </lineage>
</organism>
<gene>
    <name evidence="3" type="ORF">NCTC1934_00719</name>
</gene>
<feature type="region of interest" description="Disordered" evidence="2">
    <location>
        <begin position="135"/>
        <end position="154"/>
    </location>
</feature>
<dbReference type="AlphaFoldDB" id="A0A378Y7T4"/>
<sequence length="154" mass="17369">MKPLSESLLELSDRVKRIEEASAAAREKNRAAVQARREEFETVVEREGKEFEHTATEMREATQRWWVETKNALERQFEAMRADFEQWQADAHGEATGKASPRAVQSAEDVAEVAVVLARYCLDAAEWAVARAQRALGDTEEKADVPAEQPVRQG</sequence>
<evidence type="ECO:0000256" key="1">
    <source>
        <dbReference type="SAM" id="Coils"/>
    </source>
</evidence>
<protein>
    <submittedName>
        <fullName evidence="3">Uncharacterized protein</fullName>
    </submittedName>
</protein>